<evidence type="ECO:0000256" key="2">
    <source>
        <dbReference type="ARBA" id="ARBA00022679"/>
    </source>
</evidence>
<name>A0ABD0L5U7_9CAEN</name>
<dbReference type="InterPro" id="IPR000863">
    <property type="entry name" value="Sulfotransferase_dom"/>
</dbReference>
<feature type="domain" description="Sulfotransferase" evidence="3">
    <location>
        <begin position="40"/>
        <end position="278"/>
    </location>
</feature>
<dbReference type="PANTHER" id="PTHR11783">
    <property type="entry name" value="SULFOTRANSFERASE SULT"/>
    <property type="match status" value="1"/>
</dbReference>
<dbReference type="EMBL" id="JACVVK020000080">
    <property type="protein sequence ID" value="KAK7494828.1"/>
    <property type="molecule type" value="Genomic_DNA"/>
</dbReference>
<organism evidence="4 5">
    <name type="scientific">Batillaria attramentaria</name>
    <dbReference type="NCBI Taxonomy" id="370345"/>
    <lineage>
        <taxon>Eukaryota</taxon>
        <taxon>Metazoa</taxon>
        <taxon>Spiralia</taxon>
        <taxon>Lophotrochozoa</taxon>
        <taxon>Mollusca</taxon>
        <taxon>Gastropoda</taxon>
        <taxon>Caenogastropoda</taxon>
        <taxon>Sorbeoconcha</taxon>
        <taxon>Cerithioidea</taxon>
        <taxon>Batillariidae</taxon>
        <taxon>Batillaria</taxon>
    </lineage>
</organism>
<dbReference type="Proteomes" id="UP001519460">
    <property type="component" value="Unassembled WGS sequence"/>
</dbReference>
<dbReference type="Gene3D" id="3.40.50.300">
    <property type="entry name" value="P-loop containing nucleotide triphosphate hydrolases"/>
    <property type="match status" value="1"/>
</dbReference>
<dbReference type="GO" id="GO:0016740">
    <property type="term" value="F:transferase activity"/>
    <property type="evidence" value="ECO:0007669"/>
    <property type="project" value="UniProtKB-KW"/>
</dbReference>
<gene>
    <name evidence="4" type="ORF">BaRGS_00013955</name>
</gene>
<accession>A0ABD0L5U7</accession>
<sequence length="287" mass="33693">MRSRQGCPVRYLQMDGVLYPPLPGYAAHLKQVQNFPCRSDDVWIFGYPKSGNHWMWEMVNMVLKHRSEFENDFMERYLVDFEDLSSPALSRDSRRVLVSHLPCQHAPLGVFEKGVKIIYVMRNPKDVAVSAYNHLASVTDDFRNLSFSDFLSLYMDGKVYYGDWYDHVFSWFARCRGSRNILVVKYEDMKRDLLTEVKRVAKFLDQPMDGDTADRIARACSFSCMKQGKREYSGKWRQDGLIHSVYRKGQVGDWVNWFSPEDNEQFDKRHEERMQQSGGVTVDFQLD</sequence>
<proteinExistence type="inferred from homology"/>
<keyword evidence="2" id="KW-0808">Transferase</keyword>
<evidence type="ECO:0000256" key="1">
    <source>
        <dbReference type="ARBA" id="ARBA00005771"/>
    </source>
</evidence>
<comment type="similarity">
    <text evidence="1">Belongs to the sulfotransferase 1 family.</text>
</comment>
<reference evidence="4 5" key="1">
    <citation type="journal article" date="2023" name="Sci. Data">
        <title>Genome assembly of the Korean intertidal mud-creeper Batillaria attramentaria.</title>
        <authorList>
            <person name="Patra A.K."/>
            <person name="Ho P.T."/>
            <person name="Jun S."/>
            <person name="Lee S.J."/>
            <person name="Kim Y."/>
            <person name="Won Y.J."/>
        </authorList>
    </citation>
    <scope>NUCLEOTIDE SEQUENCE [LARGE SCALE GENOMIC DNA]</scope>
    <source>
        <strain evidence="4">Wonlab-2016</strain>
    </source>
</reference>
<evidence type="ECO:0000259" key="3">
    <source>
        <dbReference type="Pfam" id="PF00685"/>
    </source>
</evidence>
<evidence type="ECO:0000313" key="4">
    <source>
        <dbReference type="EMBL" id="KAK7494828.1"/>
    </source>
</evidence>
<dbReference type="AlphaFoldDB" id="A0ABD0L5U7"/>
<comment type="caution">
    <text evidence="4">The sequence shown here is derived from an EMBL/GenBank/DDBJ whole genome shotgun (WGS) entry which is preliminary data.</text>
</comment>
<dbReference type="SUPFAM" id="SSF52540">
    <property type="entry name" value="P-loop containing nucleoside triphosphate hydrolases"/>
    <property type="match status" value="1"/>
</dbReference>
<dbReference type="Pfam" id="PF00685">
    <property type="entry name" value="Sulfotransfer_1"/>
    <property type="match status" value="1"/>
</dbReference>
<protein>
    <recommendedName>
        <fullName evidence="3">Sulfotransferase domain-containing protein</fullName>
    </recommendedName>
</protein>
<keyword evidence="5" id="KW-1185">Reference proteome</keyword>
<evidence type="ECO:0000313" key="5">
    <source>
        <dbReference type="Proteomes" id="UP001519460"/>
    </source>
</evidence>
<dbReference type="InterPro" id="IPR027417">
    <property type="entry name" value="P-loop_NTPase"/>
</dbReference>